<dbReference type="Gene3D" id="3.40.640.10">
    <property type="entry name" value="Type I PLP-dependent aspartate aminotransferase-like (Major domain)"/>
    <property type="match status" value="1"/>
</dbReference>
<reference evidence="8 9" key="1">
    <citation type="submission" date="2019-02" db="EMBL/GenBank/DDBJ databases">
        <title>Pedobacter sp. RP-1-13 sp. nov., isolated from Arctic soil.</title>
        <authorList>
            <person name="Dahal R.H."/>
        </authorList>
    </citation>
    <scope>NUCLEOTIDE SEQUENCE [LARGE SCALE GENOMIC DNA]</scope>
    <source>
        <strain evidence="8 9">RP-1-13</strain>
    </source>
</reference>
<dbReference type="GO" id="GO:0009435">
    <property type="term" value="P:NAD+ biosynthetic process"/>
    <property type="evidence" value="ECO:0007669"/>
    <property type="project" value="UniProtKB-UniRule"/>
</dbReference>
<evidence type="ECO:0000256" key="3">
    <source>
        <dbReference type="ARBA" id="ARBA00022898"/>
    </source>
</evidence>
<evidence type="ECO:0000256" key="6">
    <source>
        <dbReference type="PIRNR" id="PIRNR038800"/>
    </source>
</evidence>
<dbReference type="GO" id="GO:0043420">
    <property type="term" value="P:anthranilate metabolic process"/>
    <property type="evidence" value="ECO:0007669"/>
    <property type="project" value="TreeGrafter"/>
</dbReference>
<keyword evidence="9" id="KW-1185">Reference proteome</keyword>
<dbReference type="GO" id="GO:0019441">
    <property type="term" value="P:L-tryptophan catabolic process to kynurenine"/>
    <property type="evidence" value="ECO:0007669"/>
    <property type="project" value="TreeGrafter"/>
</dbReference>
<feature type="binding site" evidence="4">
    <location>
        <position position="243"/>
    </location>
    <ligand>
        <name>pyridoxal 5'-phosphate</name>
        <dbReference type="ChEBI" id="CHEBI:597326"/>
    </ligand>
</feature>
<accession>A0A4R0MW81</accession>
<comment type="subunit">
    <text evidence="4 6">Homodimer.</text>
</comment>
<keyword evidence="1 4" id="KW-0662">Pyridine nucleotide biosynthesis</keyword>
<dbReference type="GO" id="GO:0030170">
    <property type="term" value="F:pyridoxal phosphate binding"/>
    <property type="evidence" value="ECO:0007669"/>
    <property type="project" value="UniProtKB-UniRule"/>
</dbReference>
<dbReference type="UniPathway" id="UPA00253">
    <property type="reaction ID" value="UER00329"/>
</dbReference>
<evidence type="ECO:0000256" key="4">
    <source>
        <dbReference type="HAMAP-Rule" id="MF_01970"/>
    </source>
</evidence>
<feature type="binding site" evidence="4">
    <location>
        <position position="274"/>
    </location>
    <ligand>
        <name>pyridoxal 5'-phosphate</name>
        <dbReference type="ChEBI" id="CHEBI:597326"/>
    </ligand>
</feature>
<comment type="catalytic activity">
    <reaction evidence="6">
        <text>3-hydroxy-L-kynurenine + H2O = 3-hydroxyanthranilate + L-alanine + H(+)</text>
        <dbReference type="Rhea" id="RHEA:25143"/>
        <dbReference type="ChEBI" id="CHEBI:15377"/>
        <dbReference type="ChEBI" id="CHEBI:15378"/>
        <dbReference type="ChEBI" id="CHEBI:36559"/>
        <dbReference type="ChEBI" id="CHEBI:57972"/>
        <dbReference type="ChEBI" id="CHEBI:58125"/>
        <dbReference type="EC" id="3.7.1.3"/>
    </reaction>
</comment>
<feature type="binding site" evidence="4">
    <location>
        <begin position="133"/>
        <end position="136"/>
    </location>
    <ligand>
        <name>pyridoxal 5'-phosphate</name>
        <dbReference type="ChEBI" id="CHEBI:597326"/>
    </ligand>
</feature>
<comment type="pathway">
    <text evidence="4 6">Cofactor biosynthesis; NAD(+) biosynthesis; quinolinate from L-kynurenine: step 2/3.</text>
</comment>
<dbReference type="PIRSF" id="PIRSF038800">
    <property type="entry name" value="KYNU"/>
    <property type="match status" value="1"/>
</dbReference>
<evidence type="ECO:0000256" key="1">
    <source>
        <dbReference type="ARBA" id="ARBA00022642"/>
    </source>
</evidence>
<dbReference type="InterPro" id="IPR015421">
    <property type="entry name" value="PyrdxlP-dep_Trfase_major"/>
</dbReference>
<protein>
    <recommendedName>
        <fullName evidence="4 5">Kynureninase</fullName>
        <ecNumber evidence="4 5">3.7.1.3</ecNumber>
    </recommendedName>
    <alternativeName>
        <fullName evidence="4">L-kynurenine hydrolase</fullName>
    </alternativeName>
</protein>
<dbReference type="Proteomes" id="UP000292884">
    <property type="component" value="Unassembled WGS sequence"/>
</dbReference>
<comment type="caution">
    <text evidence="4">Lacks conserved residue(s) required for the propagation of feature annotation.</text>
</comment>
<feature type="modified residue" description="N6-(pyridoxal phosphate)lysine" evidence="4">
    <location>
        <position position="244"/>
    </location>
</feature>
<comment type="catalytic activity">
    <reaction evidence="4 6">
        <text>L-kynurenine + H2O = anthranilate + L-alanine + H(+)</text>
        <dbReference type="Rhea" id="RHEA:16813"/>
        <dbReference type="ChEBI" id="CHEBI:15377"/>
        <dbReference type="ChEBI" id="CHEBI:15378"/>
        <dbReference type="ChEBI" id="CHEBI:16567"/>
        <dbReference type="ChEBI" id="CHEBI:57959"/>
        <dbReference type="ChEBI" id="CHEBI:57972"/>
        <dbReference type="EC" id="3.7.1.3"/>
    </reaction>
</comment>
<dbReference type="PANTHER" id="PTHR14084:SF0">
    <property type="entry name" value="KYNURENINASE"/>
    <property type="match status" value="1"/>
</dbReference>
<evidence type="ECO:0000256" key="5">
    <source>
        <dbReference type="NCBIfam" id="TIGR01814"/>
    </source>
</evidence>
<sequence>MNFENNLAFAQALDQQDILREMRNEFLFPQQNEKPFIYLCGNSLGLQPKVTREVLEVQLNNWQNLAVEGWFDGDSPWMFYHKELKKLMAPIVGAKPSEVCPMNTLTVNLHLLMVSFYQPKGKKYKIIMEAGAFPSDQYAIESQVRFHGFNPSDAIIEVKPKEGEYTLRTEDIIGAIEENADELALVLFGGVNYFTGQWFDMPAITKAGHKIGVVVGFDLAHAAGNVPLALHDWDIDFACWCSYKYQNAGPGGISGIFVHEKHFTNTSLNRFAGWWGYKEEQRFKMEKGFIPELGADGWQVSCTQVMPMALYHASLQLFEKSGFINALRTKSKTLTSYLFYVINEVNMKLGEEQFKIITPLTEEDRGAQVSIIAKADGKKIFDQLVANNVLGDWREPNVIRLSPVPMYNSFEDVFKTGELLLTISQNLK</sequence>
<feature type="binding site" evidence="4">
    <location>
        <position position="105"/>
    </location>
    <ligand>
        <name>pyridoxal 5'-phosphate</name>
        <dbReference type="ChEBI" id="CHEBI:597326"/>
    </ligand>
</feature>
<evidence type="ECO:0000256" key="2">
    <source>
        <dbReference type="ARBA" id="ARBA00022801"/>
    </source>
</evidence>
<dbReference type="InterPro" id="IPR015422">
    <property type="entry name" value="PyrdxlP-dep_Trfase_small"/>
</dbReference>
<dbReference type="Pfam" id="PF00266">
    <property type="entry name" value="Aminotran_5"/>
    <property type="match status" value="1"/>
</dbReference>
<keyword evidence="3 4" id="KW-0663">Pyridoxal phosphate</keyword>
<gene>
    <name evidence="4 8" type="primary">kynU</name>
    <name evidence="8" type="ORF">EZ428_14510</name>
</gene>
<dbReference type="UniPathway" id="UPA00334">
    <property type="reaction ID" value="UER00455"/>
</dbReference>
<dbReference type="PANTHER" id="PTHR14084">
    <property type="entry name" value="KYNURENINASE"/>
    <property type="match status" value="1"/>
</dbReference>
<feature type="domain" description="Aminotransferase class V" evidence="7">
    <location>
        <begin position="48"/>
        <end position="265"/>
    </location>
</feature>
<proteinExistence type="inferred from homology"/>
<comment type="function">
    <text evidence="4 6">Catalyzes the cleavage of L-kynurenine (L-Kyn) and L-3-hydroxykynurenine (L-3OHKyn) into anthranilic acid (AA) and 3-hydroxyanthranilic acid (3-OHAA), respectively.</text>
</comment>
<keyword evidence="2 4" id="KW-0378">Hydrolase</keyword>
<name>A0A4R0MW81_9SPHI</name>
<dbReference type="HAMAP" id="MF_01970">
    <property type="entry name" value="Kynureninase"/>
    <property type="match status" value="1"/>
</dbReference>
<dbReference type="Pfam" id="PF22580">
    <property type="entry name" value="KYNU_C"/>
    <property type="match status" value="1"/>
</dbReference>
<dbReference type="RefSeq" id="WP_131553881.1">
    <property type="nucleotide sequence ID" value="NZ_SJSK01000003.1"/>
</dbReference>
<dbReference type="GO" id="GO:0097053">
    <property type="term" value="P:L-kynurenine catabolic process"/>
    <property type="evidence" value="ECO:0007669"/>
    <property type="project" value="UniProtKB-UniRule"/>
</dbReference>
<evidence type="ECO:0000313" key="9">
    <source>
        <dbReference type="Proteomes" id="UP000292884"/>
    </source>
</evidence>
<feature type="binding site" evidence="4">
    <location>
        <position position="106"/>
    </location>
    <ligand>
        <name>pyridoxal 5'-phosphate</name>
        <dbReference type="ChEBI" id="CHEBI:597326"/>
    </ligand>
</feature>
<comment type="similarity">
    <text evidence="4 6">Belongs to the kynureninase family.</text>
</comment>
<dbReference type="OrthoDB" id="9812626at2"/>
<comment type="cofactor">
    <cofactor evidence="4 6">
        <name>pyridoxal 5'-phosphate</name>
        <dbReference type="ChEBI" id="CHEBI:597326"/>
    </cofactor>
</comment>
<dbReference type="SUPFAM" id="SSF53383">
    <property type="entry name" value="PLP-dependent transferases"/>
    <property type="match status" value="1"/>
</dbReference>
<feature type="binding site" evidence="4">
    <location>
        <position position="218"/>
    </location>
    <ligand>
        <name>pyridoxal 5'-phosphate</name>
        <dbReference type="ChEBI" id="CHEBI:597326"/>
    </ligand>
</feature>
<dbReference type="InterPro" id="IPR015424">
    <property type="entry name" value="PyrdxlP-dep_Trfase"/>
</dbReference>
<dbReference type="AlphaFoldDB" id="A0A4R0MW81"/>
<comment type="caution">
    <text evidence="8">The sequence shown here is derived from an EMBL/GenBank/DDBJ whole genome shotgun (WGS) entry which is preliminary data.</text>
</comment>
<dbReference type="FunFam" id="3.40.640.10:FF:000031">
    <property type="entry name" value="Kynureninase"/>
    <property type="match status" value="1"/>
</dbReference>
<comment type="pathway">
    <text evidence="4 6">Amino-acid degradation; L-kynurenine degradation; L-alanine and anthranilate from L-kynurenine: step 1/1.</text>
</comment>
<feature type="binding site" evidence="4">
    <location>
        <position position="221"/>
    </location>
    <ligand>
        <name>pyridoxal 5'-phosphate</name>
        <dbReference type="ChEBI" id="CHEBI:597326"/>
    </ligand>
</feature>
<dbReference type="InterPro" id="IPR010111">
    <property type="entry name" value="Kynureninase"/>
</dbReference>
<evidence type="ECO:0000259" key="7">
    <source>
        <dbReference type="Pfam" id="PF00266"/>
    </source>
</evidence>
<dbReference type="GO" id="GO:0005737">
    <property type="term" value="C:cytoplasm"/>
    <property type="evidence" value="ECO:0007669"/>
    <property type="project" value="UniProtKB-UniRule"/>
</dbReference>
<evidence type="ECO:0000313" key="8">
    <source>
        <dbReference type="EMBL" id="TCC90482.1"/>
    </source>
</evidence>
<dbReference type="NCBIfam" id="TIGR01814">
    <property type="entry name" value="kynureninase"/>
    <property type="match status" value="1"/>
</dbReference>
<dbReference type="GO" id="GO:0030429">
    <property type="term" value="F:kynureninase activity"/>
    <property type="evidence" value="ECO:0007669"/>
    <property type="project" value="UniProtKB-UniRule"/>
</dbReference>
<dbReference type="EC" id="3.7.1.3" evidence="4 5"/>
<organism evidence="8 9">
    <name type="scientific">Pedobacter frigiditerrae</name>
    <dbReference type="NCBI Taxonomy" id="2530452"/>
    <lineage>
        <taxon>Bacteria</taxon>
        <taxon>Pseudomonadati</taxon>
        <taxon>Bacteroidota</taxon>
        <taxon>Sphingobacteriia</taxon>
        <taxon>Sphingobacteriales</taxon>
        <taxon>Sphingobacteriaceae</taxon>
        <taxon>Pedobacter</taxon>
    </lineage>
</organism>
<dbReference type="Gene3D" id="3.90.1150.10">
    <property type="entry name" value="Aspartate Aminotransferase, domain 1"/>
    <property type="match status" value="1"/>
</dbReference>
<dbReference type="GO" id="GO:0019805">
    <property type="term" value="P:quinolinate biosynthetic process"/>
    <property type="evidence" value="ECO:0007669"/>
    <property type="project" value="UniProtKB-UniRule"/>
</dbReference>
<dbReference type="EMBL" id="SJSK01000003">
    <property type="protein sequence ID" value="TCC90482.1"/>
    <property type="molecule type" value="Genomic_DNA"/>
</dbReference>
<dbReference type="InterPro" id="IPR000192">
    <property type="entry name" value="Aminotrans_V_dom"/>
</dbReference>